<dbReference type="InterPro" id="IPR047057">
    <property type="entry name" value="MerR_fam"/>
</dbReference>
<organism evidence="7 8">
    <name type="scientific">Pelomonas baiyunensis</name>
    <dbReference type="NCBI Taxonomy" id="3299026"/>
    <lineage>
        <taxon>Bacteria</taxon>
        <taxon>Pseudomonadati</taxon>
        <taxon>Pseudomonadota</taxon>
        <taxon>Betaproteobacteria</taxon>
        <taxon>Burkholderiales</taxon>
        <taxon>Sphaerotilaceae</taxon>
        <taxon>Roseateles</taxon>
    </lineage>
</organism>
<keyword evidence="2" id="KW-0805">Transcription regulation</keyword>
<comment type="caution">
    <text evidence="7">The sequence shown here is derived from an EMBL/GenBank/DDBJ whole genome shotgun (WGS) entry which is preliminary data.</text>
</comment>
<dbReference type="Gene3D" id="1.10.1660.10">
    <property type="match status" value="1"/>
</dbReference>
<dbReference type="Pfam" id="PF02607">
    <property type="entry name" value="B12-binding_2"/>
    <property type="match status" value="1"/>
</dbReference>
<evidence type="ECO:0000259" key="6">
    <source>
        <dbReference type="PROSITE" id="PS51332"/>
    </source>
</evidence>
<evidence type="ECO:0000313" key="7">
    <source>
        <dbReference type="EMBL" id="MFG6467927.1"/>
    </source>
</evidence>
<dbReference type="SUPFAM" id="SSF52242">
    <property type="entry name" value="Cobalamin (vitamin B12)-binding domain"/>
    <property type="match status" value="1"/>
</dbReference>
<dbReference type="InterPro" id="IPR000551">
    <property type="entry name" value="MerR-type_HTH_dom"/>
</dbReference>
<proteinExistence type="predicted"/>
<evidence type="ECO:0000256" key="2">
    <source>
        <dbReference type="ARBA" id="ARBA00023015"/>
    </source>
</evidence>
<evidence type="ECO:0000256" key="4">
    <source>
        <dbReference type="ARBA" id="ARBA00023163"/>
    </source>
</evidence>
<reference evidence="7 8" key="1">
    <citation type="submission" date="2024-08" db="EMBL/GenBank/DDBJ databases">
        <authorList>
            <person name="Lu H."/>
        </authorList>
    </citation>
    <scope>NUCLEOTIDE SEQUENCE [LARGE SCALE GENOMIC DNA]</scope>
    <source>
        <strain evidence="7 8">BYS87W</strain>
    </source>
</reference>
<dbReference type="Pfam" id="PF02310">
    <property type="entry name" value="B12-binding"/>
    <property type="match status" value="1"/>
</dbReference>
<sequence length="328" mass="34642">MSEQPNYAAAGLLDANAAAGAMGIAAVERETGIHKETLRVWERRYGFPAPQRDAAGERLYPAEQVHKLRLIKRLMDGGHRPGRIVGATEEALNALLQAPAARPRAAAASVLPAEAPEVQACITHLQQHDVDGLRRGLSQAILRRGLAGAVTEVFAPLTARVGELWMGGEMQVFQEHIFSESLQLVLRQAIQGLPSPAPGAGPRVLLSTLPGEHHVLGLLMAEALLSLDGAVCLSLGAQTPLGQLTAAAEVHRADVVALSFSVQLSNRAVLDGLQALRAMLPARVALWAGGASRALRQPAALDGVQCLSGLAAIGPAVARWRELLESRL</sequence>
<dbReference type="InterPro" id="IPR036724">
    <property type="entry name" value="Cobalamin-bd_sf"/>
</dbReference>
<evidence type="ECO:0000256" key="3">
    <source>
        <dbReference type="ARBA" id="ARBA00023125"/>
    </source>
</evidence>
<dbReference type="InterPro" id="IPR003759">
    <property type="entry name" value="Cbl-bd_cap"/>
</dbReference>
<dbReference type="InterPro" id="IPR006158">
    <property type="entry name" value="Cobalamin-bd"/>
</dbReference>
<dbReference type="CDD" id="cd01104">
    <property type="entry name" value="HTH_MlrA-CarA"/>
    <property type="match status" value="1"/>
</dbReference>
<dbReference type="SMART" id="SM00422">
    <property type="entry name" value="HTH_MERR"/>
    <property type="match status" value="1"/>
</dbReference>
<dbReference type="Gene3D" id="3.40.50.280">
    <property type="entry name" value="Cobalamin-binding domain"/>
    <property type="match status" value="1"/>
</dbReference>
<keyword evidence="3" id="KW-0238">DNA-binding</keyword>
<dbReference type="Pfam" id="PF13411">
    <property type="entry name" value="MerR_1"/>
    <property type="match status" value="1"/>
</dbReference>
<accession>A0ABW7H1F4</accession>
<dbReference type="Gene3D" id="1.10.1240.10">
    <property type="entry name" value="Methionine synthase domain"/>
    <property type="match status" value="1"/>
</dbReference>
<dbReference type="RefSeq" id="WP_394385800.1">
    <property type="nucleotide sequence ID" value="NZ_JBIGIB010000004.1"/>
</dbReference>
<dbReference type="EMBL" id="JBIGIB010000004">
    <property type="protein sequence ID" value="MFG6467927.1"/>
    <property type="molecule type" value="Genomic_DNA"/>
</dbReference>
<evidence type="ECO:0000256" key="1">
    <source>
        <dbReference type="ARBA" id="ARBA00022491"/>
    </source>
</evidence>
<dbReference type="PROSITE" id="PS50937">
    <property type="entry name" value="HTH_MERR_2"/>
    <property type="match status" value="1"/>
</dbReference>
<evidence type="ECO:0000259" key="5">
    <source>
        <dbReference type="PROSITE" id="PS50937"/>
    </source>
</evidence>
<keyword evidence="8" id="KW-1185">Reference proteome</keyword>
<keyword evidence="1" id="KW-0678">Repressor</keyword>
<evidence type="ECO:0000313" key="8">
    <source>
        <dbReference type="Proteomes" id="UP001606303"/>
    </source>
</evidence>
<feature type="domain" description="HTH merR-type" evidence="5">
    <location>
        <begin position="31"/>
        <end position="74"/>
    </location>
</feature>
<dbReference type="Proteomes" id="UP001606303">
    <property type="component" value="Unassembled WGS sequence"/>
</dbReference>
<dbReference type="InterPro" id="IPR009061">
    <property type="entry name" value="DNA-bd_dom_put_sf"/>
</dbReference>
<dbReference type="SUPFAM" id="SSF46955">
    <property type="entry name" value="Putative DNA-binding domain"/>
    <property type="match status" value="1"/>
</dbReference>
<feature type="domain" description="B12-binding" evidence="6">
    <location>
        <begin position="201"/>
        <end position="327"/>
    </location>
</feature>
<dbReference type="PROSITE" id="PS51332">
    <property type="entry name" value="B12_BINDING"/>
    <property type="match status" value="1"/>
</dbReference>
<gene>
    <name evidence="7" type="ORF">ACG01O_14980</name>
</gene>
<protein>
    <submittedName>
        <fullName evidence="7">MerR family transcriptional regulator</fullName>
    </submittedName>
</protein>
<dbReference type="InterPro" id="IPR036594">
    <property type="entry name" value="Meth_synthase_dom"/>
</dbReference>
<dbReference type="PANTHER" id="PTHR30204">
    <property type="entry name" value="REDOX-CYCLING DRUG-SENSING TRANSCRIPTIONAL ACTIVATOR SOXR"/>
    <property type="match status" value="1"/>
</dbReference>
<dbReference type="PANTHER" id="PTHR30204:SF69">
    <property type="entry name" value="MERR-FAMILY TRANSCRIPTIONAL REGULATOR"/>
    <property type="match status" value="1"/>
</dbReference>
<keyword evidence="4" id="KW-0804">Transcription</keyword>
<name>A0ABW7H1F4_9BURK</name>